<dbReference type="PROSITE" id="PS51257">
    <property type="entry name" value="PROKAR_LIPOPROTEIN"/>
    <property type="match status" value="1"/>
</dbReference>
<dbReference type="SUPFAM" id="SSF49401">
    <property type="entry name" value="Bacterial adhesins"/>
    <property type="match status" value="1"/>
</dbReference>
<evidence type="ECO:0000256" key="1">
    <source>
        <dbReference type="SAM" id="SignalP"/>
    </source>
</evidence>
<protein>
    <submittedName>
        <fullName evidence="3">Fimbrial protein</fullName>
    </submittedName>
</protein>
<dbReference type="InterPro" id="IPR036937">
    <property type="entry name" value="Adhesion_dom_fimbrial_sf"/>
</dbReference>
<dbReference type="PANTHER" id="PTHR33420">
    <property type="entry name" value="FIMBRIAL SUBUNIT ELFA-RELATED"/>
    <property type="match status" value="1"/>
</dbReference>
<evidence type="ECO:0000313" key="4">
    <source>
        <dbReference type="Proteomes" id="UP001447374"/>
    </source>
</evidence>
<feature type="signal peptide" evidence="1">
    <location>
        <begin position="1"/>
        <end position="22"/>
    </location>
</feature>
<dbReference type="InterPro" id="IPR008966">
    <property type="entry name" value="Adhesion_dom_sf"/>
</dbReference>
<dbReference type="RefSeq" id="WP_125454181.1">
    <property type="nucleotide sequence ID" value="NZ_CP119084.1"/>
</dbReference>
<dbReference type="Pfam" id="PF00419">
    <property type="entry name" value="Fimbrial"/>
    <property type="match status" value="1"/>
</dbReference>
<evidence type="ECO:0000313" key="3">
    <source>
        <dbReference type="EMBL" id="MER0128303.1"/>
    </source>
</evidence>
<reference evidence="3 4" key="1">
    <citation type="submission" date="2024-06" db="EMBL/GenBank/DDBJ databases">
        <title>Fanconibacter daqui strain Q02 whole shotgun sequencing project.</title>
        <authorList>
            <person name="Rodrigues J.W.A."/>
            <person name="Viana L.C."/>
            <person name="Vieira E.C."/>
            <person name="Souza F.O.L."/>
            <person name="Alegria O.C."/>
            <person name="Patroca S."/>
            <person name="Cruz A.C.R."/>
            <person name="Nunes A.R.C."/>
        </authorList>
    </citation>
    <scope>NUCLEOTIDE SEQUENCE [LARGE SCALE GENOMIC DNA]</scope>
    <source>
        <strain evidence="3 4">Q02</strain>
    </source>
</reference>
<feature type="domain" description="Fimbrial-type adhesion" evidence="2">
    <location>
        <begin position="42"/>
        <end position="185"/>
    </location>
</feature>
<dbReference type="PANTHER" id="PTHR33420:SF26">
    <property type="entry name" value="FIMBRIAL SUBUNIT"/>
    <property type="match status" value="1"/>
</dbReference>
<comment type="caution">
    <text evidence="3">The sequence shown here is derived from an EMBL/GenBank/DDBJ whole genome shotgun (WGS) entry which is preliminary data.</text>
</comment>
<sequence>MNRFLRGATAFALLAAACAAQASRQAATPGSEFDLGLTGRVSMEGVILSSACDITTGDSDQTVAMGSETRGHMRRTGQGEPHPFSISLTGCALAQADDPAPWQVLQVTFDGEREDGLFRVGGMASGVALELTDSRGAVIRPGEAVSYRQAAADDIRLDYYLTLKTTTRELMAGDYRAVIRYRVDYF</sequence>
<proteinExistence type="predicted"/>
<keyword evidence="1" id="KW-0732">Signal</keyword>
<dbReference type="InterPro" id="IPR050263">
    <property type="entry name" value="Bact_Fimbrial_Adh_Pro"/>
</dbReference>
<gene>
    <name evidence="3" type="ORF">ABQG75_21520</name>
</gene>
<dbReference type="InterPro" id="IPR000259">
    <property type="entry name" value="Adhesion_dom_fimbrial"/>
</dbReference>
<dbReference type="Gene3D" id="2.60.40.1090">
    <property type="entry name" value="Fimbrial-type adhesion domain"/>
    <property type="match status" value="1"/>
</dbReference>
<dbReference type="Proteomes" id="UP001447374">
    <property type="component" value="Unassembled WGS sequence"/>
</dbReference>
<accession>A0ABV1PU36</accession>
<name>A0ABV1PU36_9ENTR</name>
<feature type="chain" id="PRO_5045492947" evidence="1">
    <location>
        <begin position="23"/>
        <end position="186"/>
    </location>
</feature>
<keyword evidence="4" id="KW-1185">Reference proteome</keyword>
<evidence type="ECO:0000259" key="2">
    <source>
        <dbReference type="Pfam" id="PF00419"/>
    </source>
</evidence>
<organism evidence="3 4">
    <name type="scientific">Franconibacter daqui</name>
    <dbReference type="NCBI Taxonomy" id="2047724"/>
    <lineage>
        <taxon>Bacteria</taxon>
        <taxon>Pseudomonadati</taxon>
        <taxon>Pseudomonadota</taxon>
        <taxon>Gammaproteobacteria</taxon>
        <taxon>Enterobacterales</taxon>
        <taxon>Enterobacteriaceae</taxon>
        <taxon>Franconibacter</taxon>
    </lineage>
</organism>
<dbReference type="EMBL" id="JBEHGX010000021">
    <property type="protein sequence ID" value="MER0128303.1"/>
    <property type="molecule type" value="Genomic_DNA"/>
</dbReference>